<proteinExistence type="predicted"/>
<dbReference type="EMBL" id="JBHSKF010000001">
    <property type="protein sequence ID" value="MFC5285667.1"/>
    <property type="molecule type" value="Genomic_DNA"/>
</dbReference>
<keyword evidence="3" id="KW-1185">Reference proteome</keyword>
<sequence length="276" mass="27918">MIRAAAATGVIAALLACGACSQAPAEPVPVAEDFRATVAELLRAVDPAAEPEFGAQACGAWPSTPDQVVTFADASVAGVDAARLREAALAAGWQPQVSDSADLALVGPHDVLLALTGEKVRAERSGCTTPVAARTFDHNDFARPDPTGAQASAVAEGQARARRTAEVVEGVLRGGGRQAPDPALANCGGAGPRGVTWTLRQTATLPAGTDLPDLLSRVDDALRADGLTTKRGPEGVEATGGGIAVVVGAREPSTKDVPVTFRLDVRPDGCVPVAGP</sequence>
<evidence type="ECO:0000313" key="3">
    <source>
        <dbReference type="Proteomes" id="UP001596157"/>
    </source>
</evidence>
<protein>
    <recommendedName>
        <fullName evidence="4">PASTA domain-containing protein</fullName>
    </recommendedName>
</protein>
<feature type="chain" id="PRO_5046085478" description="PASTA domain-containing protein" evidence="1">
    <location>
        <begin position="26"/>
        <end position="276"/>
    </location>
</feature>
<feature type="signal peptide" evidence="1">
    <location>
        <begin position="1"/>
        <end position="25"/>
    </location>
</feature>
<dbReference type="RefSeq" id="WP_378242811.1">
    <property type="nucleotide sequence ID" value="NZ_JBHSKF010000001.1"/>
</dbReference>
<comment type="caution">
    <text evidence="2">The sequence shown here is derived from an EMBL/GenBank/DDBJ whole genome shotgun (WGS) entry which is preliminary data.</text>
</comment>
<dbReference type="PROSITE" id="PS51257">
    <property type="entry name" value="PROKAR_LIPOPROTEIN"/>
    <property type="match status" value="1"/>
</dbReference>
<evidence type="ECO:0008006" key="4">
    <source>
        <dbReference type="Google" id="ProtNLM"/>
    </source>
</evidence>
<evidence type="ECO:0000256" key="1">
    <source>
        <dbReference type="SAM" id="SignalP"/>
    </source>
</evidence>
<dbReference type="Proteomes" id="UP001596157">
    <property type="component" value="Unassembled WGS sequence"/>
</dbReference>
<organism evidence="2 3">
    <name type="scientific">Actinokineospora guangxiensis</name>
    <dbReference type="NCBI Taxonomy" id="1490288"/>
    <lineage>
        <taxon>Bacteria</taxon>
        <taxon>Bacillati</taxon>
        <taxon>Actinomycetota</taxon>
        <taxon>Actinomycetes</taxon>
        <taxon>Pseudonocardiales</taxon>
        <taxon>Pseudonocardiaceae</taxon>
        <taxon>Actinokineospora</taxon>
    </lineage>
</organism>
<accession>A0ABW0EFC4</accession>
<reference evidence="3" key="1">
    <citation type="journal article" date="2019" name="Int. J. Syst. Evol. Microbiol.">
        <title>The Global Catalogue of Microorganisms (GCM) 10K type strain sequencing project: providing services to taxonomists for standard genome sequencing and annotation.</title>
        <authorList>
            <consortium name="The Broad Institute Genomics Platform"/>
            <consortium name="The Broad Institute Genome Sequencing Center for Infectious Disease"/>
            <person name="Wu L."/>
            <person name="Ma J."/>
        </authorList>
    </citation>
    <scope>NUCLEOTIDE SEQUENCE [LARGE SCALE GENOMIC DNA]</scope>
    <source>
        <strain evidence="3">CCUG 59778</strain>
    </source>
</reference>
<evidence type="ECO:0000313" key="2">
    <source>
        <dbReference type="EMBL" id="MFC5285667.1"/>
    </source>
</evidence>
<gene>
    <name evidence="2" type="ORF">ACFPM7_01265</name>
</gene>
<name>A0ABW0EFC4_9PSEU</name>
<keyword evidence="1" id="KW-0732">Signal</keyword>